<reference evidence="1" key="1">
    <citation type="submission" date="2020-10" db="EMBL/GenBank/DDBJ databases">
        <title>Connecting structure to function with the recovery of over 1000 high-quality activated sludge metagenome-assembled genomes encoding full-length rRNA genes using long-read sequencing.</title>
        <authorList>
            <person name="Singleton C.M."/>
            <person name="Petriglieri F."/>
            <person name="Kristensen J.M."/>
            <person name="Kirkegaard R.H."/>
            <person name="Michaelsen T.Y."/>
            <person name="Andersen M.H."/>
            <person name="Karst S.M."/>
            <person name="Dueholm M.S."/>
            <person name="Nielsen P.H."/>
            <person name="Albertsen M."/>
        </authorList>
    </citation>
    <scope>NUCLEOTIDE SEQUENCE</scope>
    <source>
        <strain evidence="1">Hirt_18-Q3-R61-65_BATAC.395</strain>
    </source>
</reference>
<sequence length="338" mass="37170">MSFFDNLFGKKEYSAADARLKSAVDKVMEGTDPRLKVISGARQRLVPAVEHALAFASAAVGHMPPSIELTPEKWSSSPLLKAFFTRPATITDTLARSQDIRSFLQSSEAQDIETVYGIVAATRVERTILGSAMEGDILRQDVAQKTVSFSDFRVAGFARSEAEIRTALEDFILEQLVLAALREVAGNKQRSDQLGAYRQLLLTRLRLLEQSGAGLDSMLDDAPREATDIDRLRSQLAANEAELNELRPAGVGLESYLEPVIEALQGAEKIIQPKRLQLRLNAMNILVGADAADAADIELVEFSTVNEGRPRRVGFLVHFPRSTIVERPIDLDALLRSI</sequence>
<dbReference type="Proteomes" id="UP000886689">
    <property type="component" value="Unassembled WGS sequence"/>
</dbReference>
<evidence type="ECO:0000313" key="1">
    <source>
        <dbReference type="EMBL" id="MBK8524636.1"/>
    </source>
</evidence>
<gene>
    <name evidence="1" type="ORF">IPL58_11370</name>
</gene>
<protein>
    <submittedName>
        <fullName evidence="1">Uncharacterized protein</fullName>
    </submittedName>
</protein>
<comment type="caution">
    <text evidence="1">The sequence shown here is derived from an EMBL/GenBank/DDBJ whole genome shotgun (WGS) entry which is preliminary data.</text>
</comment>
<organism evidence="1 2">
    <name type="scientific">Candidatus Proximibacter danicus</name>
    <dbReference type="NCBI Taxonomy" id="2954365"/>
    <lineage>
        <taxon>Bacteria</taxon>
        <taxon>Pseudomonadati</taxon>
        <taxon>Pseudomonadota</taxon>
        <taxon>Betaproteobacteria</taxon>
        <taxon>Candidatus Proximibacter</taxon>
    </lineage>
</organism>
<dbReference type="EMBL" id="JADJUC010000012">
    <property type="protein sequence ID" value="MBK8524636.1"/>
    <property type="molecule type" value="Genomic_DNA"/>
</dbReference>
<dbReference type="AlphaFoldDB" id="A0A9D7PQM8"/>
<accession>A0A9D7PQM8</accession>
<proteinExistence type="predicted"/>
<name>A0A9D7PQM8_9PROT</name>
<evidence type="ECO:0000313" key="2">
    <source>
        <dbReference type="Proteomes" id="UP000886689"/>
    </source>
</evidence>